<keyword evidence="3" id="KW-1185">Reference proteome</keyword>
<feature type="region of interest" description="Disordered" evidence="1">
    <location>
        <begin position="31"/>
        <end position="104"/>
    </location>
</feature>
<reference evidence="2 3" key="2">
    <citation type="submission" date="2018-11" db="EMBL/GenBank/DDBJ databases">
        <authorList>
            <consortium name="Pathogen Informatics"/>
        </authorList>
    </citation>
    <scope>NUCLEOTIDE SEQUENCE [LARGE SCALE GENOMIC DNA]</scope>
</reference>
<feature type="compositionally biased region" description="Basic and acidic residues" evidence="1">
    <location>
        <begin position="84"/>
        <end position="104"/>
    </location>
</feature>
<gene>
    <name evidence="2" type="ORF">ASIM_LOCUS8087</name>
</gene>
<accession>A0A0M3JKZ5</accession>
<name>A0A0M3JKZ5_ANISI</name>
<reference evidence="4" key="1">
    <citation type="submission" date="2017-02" db="UniProtKB">
        <authorList>
            <consortium name="WormBaseParasite"/>
        </authorList>
    </citation>
    <scope>IDENTIFICATION</scope>
</reference>
<dbReference type="AlphaFoldDB" id="A0A0M3JKZ5"/>
<protein>
    <submittedName>
        <fullName evidence="2 4">Uncharacterized protein</fullName>
    </submittedName>
</protein>
<evidence type="ECO:0000256" key="1">
    <source>
        <dbReference type="SAM" id="MobiDB-lite"/>
    </source>
</evidence>
<organism evidence="4">
    <name type="scientific">Anisakis simplex</name>
    <name type="common">Herring worm</name>
    <dbReference type="NCBI Taxonomy" id="6269"/>
    <lineage>
        <taxon>Eukaryota</taxon>
        <taxon>Metazoa</taxon>
        <taxon>Ecdysozoa</taxon>
        <taxon>Nematoda</taxon>
        <taxon>Chromadorea</taxon>
        <taxon>Rhabditida</taxon>
        <taxon>Spirurina</taxon>
        <taxon>Ascaridomorpha</taxon>
        <taxon>Ascaridoidea</taxon>
        <taxon>Anisakidae</taxon>
        <taxon>Anisakis</taxon>
        <taxon>Anisakis simplex complex</taxon>
    </lineage>
</organism>
<proteinExistence type="predicted"/>
<dbReference type="Proteomes" id="UP000267096">
    <property type="component" value="Unassembled WGS sequence"/>
</dbReference>
<dbReference type="EMBL" id="UYRR01021046">
    <property type="protein sequence ID" value="VDK30778.1"/>
    <property type="molecule type" value="Genomic_DNA"/>
</dbReference>
<evidence type="ECO:0000313" key="4">
    <source>
        <dbReference type="WBParaSite" id="ASIM_0000832201-mRNA-1"/>
    </source>
</evidence>
<evidence type="ECO:0000313" key="3">
    <source>
        <dbReference type="Proteomes" id="UP000267096"/>
    </source>
</evidence>
<dbReference type="WBParaSite" id="ASIM_0000832201-mRNA-1">
    <property type="protein sequence ID" value="ASIM_0000832201-mRNA-1"/>
    <property type="gene ID" value="ASIM_0000832201"/>
</dbReference>
<sequence>MKPKSIFCSGETEDELTSVIKYEIAFDAGDFGAHMDAGEGDSSEEEDAEGTSSGEEEGQEDDDEETDSGDDHESDPGDEYEDERLERERMIERAKTSDRFVPRL</sequence>
<evidence type="ECO:0000313" key="2">
    <source>
        <dbReference type="EMBL" id="VDK30778.1"/>
    </source>
</evidence>
<feature type="compositionally biased region" description="Acidic residues" evidence="1">
    <location>
        <begin position="38"/>
        <end position="68"/>
    </location>
</feature>